<protein>
    <submittedName>
        <fullName evidence="1">Uncharacterized protein</fullName>
    </submittedName>
</protein>
<evidence type="ECO:0000313" key="2">
    <source>
        <dbReference type="Proteomes" id="UP000276133"/>
    </source>
</evidence>
<comment type="caution">
    <text evidence="1">The sequence shown here is derived from an EMBL/GenBank/DDBJ whole genome shotgun (WGS) entry which is preliminary data.</text>
</comment>
<accession>A0A3M7SCC6</accession>
<proteinExistence type="predicted"/>
<keyword evidence="2" id="KW-1185">Reference proteome</keyword>
<dbReference type="Proteomes" id="UP000276133">
    <property type="component" value="Unassembled WGS sequence"/>
</dbReference>
<gene>
    <name evidence="1" type="ORF">BpHYR1_026551</name>
</gene>
<name>A0A3M7SCC6_BRAPC</name>
<organism evidence="1 2">
    <name type="scientific">Brachionus plicatilis</name>
    <name type="common">Marine rotifer</name>
    <name type="synonym">Brachionus muelleri</name>
    <dbReference type="NCBI Taxonomy" id="10195"/>
    <lineage>
        <taxon>Eukaryota</taxon>
        <taxon>Metazoa</taxon>
        <taxon>Spiralia</taxon>
        <taxon>Gnathifera</taxon>
        <taxon>Rotifera</taxon>
        <taxon>Eurotatoria</taxon>
        <taxon>Monogononta</taxon>
        <taxon>Pseudotrocha</taxon>
        <taxon>Ploima</taxon>
        <taxon>Brachionidae</taxon>
        <taxon>Brachionus</taxon>
    </lineage>
</organism>
<sequence length="62" mass="7026">MVYKKEYSRKVLQTKHCGGGIGDFFELKNELSRTAENGSCAVTRSFRCLSLNDISDYNSSRN</sequence>
<dbReference type="AlphaFoldDB" id="A0A3M7SCC6"/>
<dbReference type="EMBL" id="REGN01001636">
    <property type="protein sequence ID" value="RNA33441.1"/>
    <property type="molecule type" value="Genomic_DNA"/>
</dbReference>
<reference evidence="1 2" key="1">
    <citation type="journal article" date="2018" name="Sci. Rep.">
        <title>Genomic signatures of local adaptation to the degree of environmental predictability in rotifers.</title>
        <authorList>
            <person name="Franch-Gras L."/>
            <person name="Hahn C."/>
            <person name="Garcia-Roger E.M."/>
            <person name="Carmona M.J."/>
            <person name="Serra M."/>
            <person name="Gomez A."/>
        </authorList>
    </citation>
    <scope>NUCLEOTIDE SEQUENCE [LARGE SCALE GENOMIC DNA]</scope>
    <source>
        <strain evidence="1">HYR1</strain>
    </source>
</reference>
<evidence type="ECO:0000313" key="1">
    <source>
        <dbReference type="EMBL" id="RNA33441.1"/>
    </source>
</evidence>